<dbReference type="Pfam" id="PF00069">
    <property type="entry name" value="Pkinase"/>
    <property type="match status" value="1"/>
</dbReference>
<evidence type="ECO:0000256" key="6">
    <source>
        <dbReference type="SAM" id="MobiDB-lite"/>
    </source>
</evidence>
<keyword evidence="7" id="KW-0812">Transmembrane</keyword>
<reference evidence="9" key="1">
    <citation type="submission" date="2024-03" db="EMBL/GenBank/DDBJ databases">
        <title>WGS assembly of Saponaria officinalis var. Norfolk2.</title>
        <authorList>
            <person name="Jenkins J."/>
            <person name="Shu S."/>
            <person name="Grimwood J."/>
            <person name="Barry K."/>
            <person name="Goodstein D."/>
            <person name="Schmutz J."/>
            <person name="Leebens-Mack J."/>
            <person name="Osbourn A."/>
        </authorList>
    </citation>
    <scope>NUCLEOTIDE SEQUENCE [LARGE SCALE GENOMIC DNA]</scope>
    <source>
        <strain evidence="9">JIC</strain>
    </source>
</reference>
<evidence type="ECO:0000256" key="2">
    <source>
        <dbReference type="ARBA" id="ARBA00022679"/>
    </source>
</evidence>
<evidence type="ECO:0000256" key="7">
    <source>
        <dbReference type="SAM" id="Phobius"/>
    </source>
</evidence>
<evidence type="ECO:0000256" key="5">
    <source>
        <dbReference type="ARBA" id="ARBA00022840"/>
    </source>
</evidence>
<dbReference type="GO" id="GO:0005524">
    <property type="term" value="F:ATP binding"/>
    <property type="evidence" value="ECO:0007669"/>
    <property type="project" value="UniProtKB-KW"/>
</dbReference>
<dbReference type="Proteomes" id="UP001443914">
    <property type="component" value="Unassembled WGS sequence"/>
</dbReference>
<dbReference type="PANTHER" id="PTHR43895">
    <property type="entry name" value="CALCIUM/CALMODULIN-DEPENDENT PROTEIN KINASE KINASE-RELATED"/>
    <property type="match status" value="1"/>
</dbReference>
<comment type="caution">
    <text evidence="9">The sequence shown here is derived from an EMBL/GenBank/DDBJ whole genome shotgun (WGS) entry which is preliminary data.</text>
</comment>
<evidence type="ECO:0000259" key="8">
    <source>
        <dbReference type="PROSITE" id="PS50011"/>
    </source>
</evidence>
<evidence type="ECO:0000313" key="10">
    <source>
        <dbReference type="Proteomes" id="UP001443914"/>
    </source>
</evidence>
<feature type="compositionally biased region" description="Basic and acidic residues" evidence="6">
    <location>
        <begin position="244"/>
        <end position="253"/>
    </location>
</feature>
<dbReference type="GO" id="GO:0004674">
    <property type="term" value="F:protein serine/threonine kinase activity"/>
    <property type="evidence" value="ECO:0007669"/>
    <property type="project" value="UniProtKB-KW"/>
</dbReference>
<keyword evidence="3" id="KW-0547">Nucleotide-binding</keyword>
<proteinExistence type="predicted"/>
<dbReference type="AlphaFoldDB" id="A0AAW1MP32"/>
<feature type="transmembrane region" description="Helical" evidence="7">
    <location>
        <begin position="76"/>
        <end position="97"/>
    </location>
</feature>
<keyword evidence="4" id="KW-0418">Kinase</keyword>
<feature type="transmembrane region" description="Helical" evidence="7">
    <location>
        <begin position="16"/>
        <end position="37"/>
    </location>
</feature>
<feature type="compositionally biased region" description="Gly residues" evidence="6">
    <location>
        <begin position="154"/>
        <end position="165"/>
    </location>
</feature>
<name>A0AAW1MP32_SAPOF</name>
<evidence type="ECO:0000256" key="4">
    <source>
        <dbReference type="ARBA" id="ARBA00022777"/>
    </source>
</evidence>
<feature type="domain" description="Protein kinase" evidence="8">
    <location>
        <begin position="1"/>
        <end position="253"/>
    </location>
</feature>
<evidence type="ECO:0000256" key="1">
    <source>
        <dbReference type="ARBA" id="ARBA00022527"/>
    </source>
</evidence>
<accession>A0AAW1MP32</accession>
<keyword evidence="1" id="KW-0723">Serine/threonine-protein kinase</keyword>
<keyword evidence="7" id="KW-0472">Membrane</keyword>
<dbReference type="GO" id="GO:0007165">
    <property type="term" value="P:signal transduction"/>
    <property type="evidence" value="ECO:0007669"/>
    <property type="project" value="TreeGrafter"/>
</dbReference>
<feature type="region of interest" description="Disordered" evidence="6">
    <location>
        <begin position="147"/>
        <end position="253"/>
    </location>
</feature>
<dbReference type="SMART" id="SM00220">
    <property type="entry name" value="S_TKc"/>
    <property type="match status" value="1"/>
</dbReference>
<dbReference type="EMBL" id="JBDFQZ010000002">
    <property type="protein sequence ID" value="KAK9750560.1"/>
    <property type="molecule type" value="Genomic_DNA"/>
</dbReference>
<keyword evidence="7" id="KW-1133">Transmembrane helix</keyword>
<dbReference type="PROSITE" id="PS50011">
    <property type="entry name" value="PROTEIN_KINASE_DOM"/>
    <property type="match status" value="1"/>
</dbReference>
<dbReference type="Gene3D" id="1.10.510.10">
    <property type="entry name" value="Transferase(Phosphotransferase) domain 1"/>
    <property type="match status" value="1"/>
</dbReference>
<evidence type="ECO:0000256" key="3">
    <source>
        <dbReference type="ARBA" id="ARBA00022741"/>
    </source>
</evidence>
<dbReference type="InterPro" id="IPR011009">
    <property type="entry name" value="Kinase-like_dom_sf"/>
</dbReference>
<dbReference type="PANTHER" id="PTHR43895:SF114">
    <property type="entry name" value="NON-SPECIFIC SERINE_THREONINE PROTEIN KINASE"/>
    <property type="match status" value="1"/>
</dbReference>
<feature type="transmembrane region" description="Helical" evidence="7">
    <location>
        <begin position="109"/>
        <end position="131"/>
    </location>
</feature>
<organism evidence="9 10">
    <name type="scientific">Saponaria officinalis</name>
    <name type="common">Common soapwort</name>
    <name type="synonym">Lychnis saponaria</name>
    <dbReference type="NCBI Taxonomy" id="3572"/>
    <lineage>
        <taxon>Eukaryota</taxon>
        <taxon>Viridiplantae</taxon>
        <taxon>Streptophyta</taxon>
        <taxon>Embryophyta</taxon>
        <taxon>Tracheophyta</taxon>
        <taxon>Spermatophyta</taxon>
        <taxon>Magnoliopsida</taxon>
        <taxon>eudicotyledons</taxon>
        <taxon>Gunneridae</taxon>
        <taxon>Pentapetalae</taxon>
        <taxon>Caryophyllales</taxon>
        <taxon>Caryophyllaceae</taxon>
        <taxon>Caryophylleae</taxon>
        <taxon>Saponaria</taxon>
    </lineage>
</organism>
<feature type="compositionally biased region" description="Polar residues" evidence="6">
    <location>
        <begin position="192"/>
        <end position="241"/>
    </location>
</feature>
<dbReference type="InterPro" id="IPR000719">
    <property type="entry name" value="Prot_kinase_dom"/>
</dbReference>
<dbReference type="SUPFAM" id="SSF56112">
    <property type="entry name" value="Protein kinase-like (PK-like)"/>
    <property type="match status" value="1"/>
</dbReference>
<keyword evidence="5" id="KW-0067">ATP-binding</keyword>
<protein>
    <recommendedName>
        <fullName evidence="8">Protein kinase domain-containing protein</fullName>
    </recommendedName>
</protein>
<keyword evidence="10" id="KW-1185">Reference proteome</keyword>
<gene>
    <name evidence="9" type="ORF">RND81_02G205600</name>
</gene>
<feature type="compositionally biased region" description="Basic and acidic residues" evidence="6">
    <location>
        <begin position="180"/>
        <end position="189"/>
    </location>
</feature>
<keyword evidence="2" id="KW-0808">Transferase</keyword>
<evidence type="ECO:0000313" key="9">
    <source>
        <dbReference type="EMBL" id="KAK9750560.1"/>
    </source>
</evidence>
<sequence length="253" mass="26980">MAGYLPFDELDLTTLYFKYSLFGSILTIGGLCGSILCGKITDYIGRKAGVSLLKTTCGTPNYVAPEVLNHKGYDGALADIWSCGVILYVLMAGYLPFDELDLTTLYFKYSLFGSILTIGGLCGSILCGKITDYIGRKAMEKSDAYKKSSKKWDGGGPGGESGPYGGGPPGPPRGGLDNVRGLRDMRGADHSMQITSKSVQDSQTATEKLSTQVFHESPSDHQNNIPETVPDSSSAAVSSNDGCKVSREDIELV</sequence>